<evidence type="ECO:0000313" key="2">
    <source>
        <dbReference type="Proteomes" id="UP001054837"/>
    </source>
</evidence>
<evidence type="ECO:0000313" key="1">
    <source>
        <dbReference type="EMBL" id="GIY69944.1"/>
    </source>
</evidence>
<proteinExistence type="predicted"/>
<dbReference type="AlphaFoldDB" id="A0AAV4VJC8"/>
<comment type="caution">
    <text evidence="1">The sequence shown here is derived from an EMBL/GenBank/DDBJ whole genome shotgun (WGS) entry which is preliminary data.</text>
</comment>
<keyword evidence="2" id="KW-1185">Reference proteome</keyword>
<gene>
    <name evidence="1" type="ORF">CDAR_60581</name>
</gene>
<organism evidence="1 2">
    <name type="scientific">Caerostris darwini</name>
    <dbReference type="NCBI Taxonomy" id="1538125"/>
    <lineage>
        <taxon>Eukaryota</taxon>
        <taxon>Metazoa</taxon>
        <taxon>Ecdysozoa</taxon>
        <taxon>Arthropoda</taxon>
        <taxon>Chelicerata</taxon>
        <taxon>Arachnida</taxon>
        <taxon>Araneae</taxon>
        <taxon>Araneomorphae</taxon>
        <taxon>Entelegynae</taxon>
        <taxon>Araneoidea</taxon>
        <taxon>Araneidae</taxon>
        <taxon>Caerostris</taxon>
    </lineage>
</organism>
<sequence>MLVSLNYRESQGNFIESLKKSIESDLLFIKRLLDVFKDVPSEIPNRIRYSYKILTSLGKDIGGKSQQLMQQVKAMNPILFGQAD</sequence>
<dbReference type="Proteomes" id="UP001054837">
    <property type="component" value="Unassembled WGS sequence"/>
</dbReference>
<dbReference type="EMBL" id="BPLQ01013128">
    <property type="protein sequence ID" value="GIY69944.1"/>
    <property type="molecule type" value="Genomic_DNA"/>
</dbReference>
<protein>
    <submittedName>
        <fullName evidence="1">Uncharacterized protein</fullName>
    </submittedName>
</protein>
<accession>A0AAV4VJC8</accession>
<name>A0AAV4VJC8_9ARAC</name>
<reference evidence="1 2" key="1">
    <citation type="submission" date="2021-06" db="EMBL/GenBank/DDBJ databases">
        <title>Caerostris darwini draft genome.</title>
        <authorList>
            <person name="Kono N."/>
            <person name="Arakawa K."/>
        </authorList>
    </citation>
    <scope>NUCLEOTIDE SEQUENCE [LARGE SCALE GENOMIC DNA]</scope>
</reference>